<sequence>MTDLPRRLRLAAVNIDGVLLNDTFSPLIHRFVTGRGGVYSADVERRVFSQRQAVAGQAMAESVPQDMTGPQALQAYFEERAGYLADHPVEIMDGALGLLDRLRAAGLPFVCYGGLDKSHFDEHLGAYAHLFAEPQYICTNEVRPGLKEITAHFGLDHGEVLFIDDVARVAETARALDVPFIGHPSTFEHSHQAELMRETGVRHLVGSLHEIDDALLRTLDTEAAAGTVWRGGGADAGDVSKGLAGAGV</sequence>
<name>A0AAU1UBW9_9ACTN</name>
<dbReference type="CDD" id="cd01427">
    <property type="entry name" value="HAD_like"/>
    <property type="match status" value="1"/>
</dbReference>
<gene>
    <name evidence="1" type="ORF">OHU69_25230</name>
</gene>
<accession>A0AAU1UBW9</accession>
<protein>
    <submittedName>
        <fullName evidence="1">HAD family phosphatase</fullName>
    </submittedName>
</protein>
<dbReference type="Gene3D" id="3.40.50.1000">
    <property type="entry name" value="HAD superfamily/HAD-like"/>
    <property type="match status" value="1"/>
</dbReference>
<dbReference type="InterPro" id="IPR023214">
    <property type="entry name" value="HAD_sf"/>
</dbReference>
<organism evidence="1">
    <name type="scientific">Streptomyces sp. NBC_00119</name>
    <dbReference type="NCBI Taxonomy" id="2975659"/>
    <lineage>
        <taxon>Bacteria</taxon>
        <taxon>Bacillati</taxon>
        <taxon>Actinomycetota</taxon>
        <taxon>Actinomycetes</taxon>
        <taxon>Kitasatosporales</taxon>
        <taxon>Streptomycetaceae</taxon>
        <taxon>Streptomyces</taxon>
    </lineage>
</organism>
<dbReference type="InterPro" id="IPR036412">
    <property type="entry name" value="HAD-like_sf"/>
</dbReference>
<dbReference type="EMBL" id="CP108195">
    <property type="protein sequence ID" value="WTS14060.1"/>
    <property type="molecule type" value="Genomic_DNA"/>
</dbReference>
<dbReference type="AlphaFoldDB" id="A0AAU1UBW9"/>
<proteinExistence type="predicted"/>
<dbReference type="SUPFAM" id="SSF56784">
    <property type="entry name" value="HAD-like"/>
    <property type="match status" value="1"/>
</dbReference>
<evidence type="ECO:0000313" key="1">
    <source>
        <dbReference type="EMBL" id="WTS14060.1"/>
    </source>
</evidence>
<reference evidence="1" key="1">
    <citation type="submission" date="2022-10" db="EMBL/GenBank/DDBJ databases">
        <title>The complete genomes of actinobacterial strains from the NBC collection.</title>
        <authorList>
            <person name="Joergensen T.S."/>
            <person name="Alvarez Arevalo M."/>
            <person name="Sterndorff E.B."/>
            <person name="Faurdal D."/>
            <person name="Vuksanovic O."/>
            <person name="Mourched A.-S."/>
            <person name="Charusanti P."/>
            <person name="Shaw S."/>
            <person name="Blin K."/>
            <person name="Weber T."/>
        </authorList>
    </citation>
    <scope>NUCLEOTIDE SEQUENCE</scope>
    <source>
        <strain evidence="1">NBC_00119</strain>
    </source>
</reference>